<dbReference type="Proteomes" id="UP001432027">
    <property type="component" value="Unassembled WGS sequence"/>
</dbReference>
<evidence type="ECO:0000313" key="3">
    <source>
        <dbReference type="Proteomes" id="UP001432027"/>
    </source>
</evidence>
<evidence type="ECO:0000313" key="2">
    <source>
        <dbReference type="EMBL" id="GMS98321.1"/>
    </source>
</evidence>
<name>A0AAV5TVL7_9BILA</name>
<dbReference type="Pfam" id="PF00059">
    <property type="entry name" value="Lectin_C"/>
    <property type="match status" value="1"/>
</dbReference>
<evidence type="ECO:0000259" key="1">
    <source>
        <dbReference type="Pfam" id="PF00059"/>
    </source>
</evidence>
<dbReference type="SUPFAM" id="SSF56436">
    <property type="entry name" value="C-type lectin-like"/>
    <property type="match status" value="1"/>
</dbReference>
<keyword evidence="3" id="KW-1185">Reference proteome</keyword>
<dbReference type="EMBL" id="BTSX01000005">
    <property type="protein sequence ID" value="GMS98321.1"/>
    <property type="molecule type" value="Genomic_DNA"/>
</dbReference>
<dbReference type="CDD" id="cd00037">
    <property type="entry name" value="CLECT"/>
    <property type="match status" value="1"/>
</dbReference>
<sequence>CPDRHTLISTEDDQHWCYTIIWPVPPVQGYTFDDASEVCKSHGDVLPILNSEKTKYDVANFAYIHLGYLHSYWIGLVCGEVCDTWQWQDGDEFSS</sequence>
<proteinExistence type="predicted"/>
<feature type="domain" description="C-type lectin" evidence="1">
    <location>
        <begin position="29"/>
        <end position="93"/>
    </location>
</feature>
<protein>
    <recommendedName>
        <fullName evidence="1">C-type lectin domain-containing protein</fullName>
    </recommendedName>
</protein>
<dbReference type="Gene3D" id="3.10.100.10">
    <property type="entry name" value="Mannose-Binding Protein A, subunit A"/>
    <property type="match status" value="1"/>
</dbReference>
<gene>
    <name evidence="2" type="ORF">PENTCL1PPCAC_20496</name>
</gene>
<dbReference type="InterPro" id="IPR016187">
    <property type="entry name" value="CTDL_fold"/>
</dbReference>
<dbReference type="InterPro" id="IPR001304">
    <property type="entry name" value="C-type_lectin-like"/>
</dbReference>
<accession>A0AAV5TVL7</accession>
<feature type="non-terminal residue" evidence="2">
    <location>
        <position position="1"/>
    </location>
</feature>
<comment type="caution">
    <text evidence="2">The sequence shown here is derived from an EMBL/GenBank/DDBJ whole genome shotgun (WGS) entry which is preliminary data.</text>
</comment>
<organism evidence="2 3">
    <name type="scientific">Pristionchus entomophagus</name>
    <dbReference type="NCBI Taxonomy" id="358040"/>
    <lineage>
        <taxon>Eukaryota</taxon>
        <taxon>Metazoa</taxon>
        <taxon>Ecdysozoa</taxon>
        <taxon>Nematoda</taxon>
        <taxon>Chromadorea</taxon>
        <taxon>Rhabditida</taxon>
        <taxon>Rhabditina</taxon>
        <taxon>Diplogasteromorpha</taxon>
        <taxon>Diplogasteroidea</taxon>
        <taxon>Neodiplogasteridae</taxon>
        <taxon>Pristionchus</taxon>
    </lineage>
</organism>
<dbReference type="AlphaFoldDB" id="A0AAV5TVL7"/>
<feature type="non-terminal residue" evidence="2">
    <location>
        <position position="95"/>
    </location>
</feature>
<reference evidence="2" key="1">
    <citation type="submission" date="2023-10" db="EMBL/GenBank/DDBJ databases">
        <title>Genome assembly of Pristionchus species.</title>
        <authorList>
            <person name="Yoshida K."/>
            <person name="Sommer R.J."/>
        </authorList>
    </citation>
    <scope>NUCLEOTIDE SEQUENCE</scope>
    <source>
        <strain evidence="2">RS0144</strain>
    </source>
</reference>
<dbReference type="InterPro" id="IPR016186">
    <property type="entry name" value="C-type_lectin-like/link_sf"/>
</dbReference>